<reference evidence="2" key="1">
    <citation type="journal article" date="2019" name="Int. J. Syst. Evol. Microbiol.">
        <title>The Global Catalogue of Microorganisms (GCM) 10K type strain sequencing project: providing services to taxonomists for standard genome sequencing and annotation.</title>
        <authorList>
            <consortium name="The Broad Institute Genomics Platform"/>
            <consortium name="The Broad Institute Genome Sequencing Center for Infectious Disease"/>
            <person name="Wu L."/>
            <person name="Ma J."/>
        </authorList>
    </citation>
    <scope>NUCLEOTIDE SEQUENCE [LARGE SCALE GENOMIC DNA]</scope>
    <source>
        <strain evidence="2">JCM 17919</strain>
    </source>
</reference>
<dbReference type="RefSeq" id="WP_345254725.1">
    <property type="nucleotide sequence ID" value="NZ_BAABGY010000006.1"/>
</dbReference>
<keyword evidence="2" id="KW-1185">Reference proteome</keyword>
<organism evidence="1 2">
    <name type="scientific">Flaviaesturariibacter amylovorans</name>
    <dbReference type="NCBI Taxonomy" id="1084520"/>
    <lineage>
        <taxon>Bacteria</taxon>
        <taxon>Pseudomonadati</taxon>
        <taxon>Bacteroidota</taxon>
        <taxon>Chitinophagia</taxon>
        <taxon>Chitinophagales</taxon>
        <taxon>Chitinophagaceae</taxon>
        <taxon>Flaviaestuariibacter</taxon>
    </lineage>
</organism>
<evidence type="ECO:0000313" key="2">
    <source>
        <dbReference type="Proteomes" id="UP001501725"/>
    </source>
</evidence>
<proteinExistence type="predicted"/>
<gene>
    <name evidence="1" type="ORF">GCM10023184_14750</name>
</gene>
<evidence type="ECO:0000313" key="1">
    <source>
        <dbReference type="EMBL" id="GAA4326193.1"/>
    </source>
</evidence>
<dbReference type="EMBL" id="BAABGY010000006">
    <property type="protein sequence ID" value="GAA4326193.1"/>
    <property type="molecule type" value="Genomic_DNA"/>
</dbReference>
<sequence length="155" mass="18007">MAYQPHHNEFDAFVKHFGRYTFHPTLRSETLKNLGLTSYDVTSRNSGSQRESNHVLVITLEFEKASIYIHVKLDDYTEVVTMEACNGNNTFLILTHEYRVQNFSTKDFVEFILEAMWYLKSVGWRTGMKKGIESNCSSILDEAEIEIAEQRETPE</sequence>
<comment type="caution">
    <text evidence="1">The sequence shown here is derived from an EMBL/GenBank/DDBJ whole genome shotgun (WGS) entry which is preliminary data.</text>
</comment>
<dbReference type="Proteomes" id="UP001501725">
    <property type="component" value="Unassembled WGS sequence"/>
</dbReference>
<accession>A0ABP8GLH2</accession>
<protein>
    <submittedName>
        <fullName evidence="1">Uncharacterized protein</fullName>
    </submittedName>
</protein>
<name>A0ABP8GLH2_9BACT</name>